<dbReference type="Proteomes" id="UP000678237">
    <property type="component" value="Unassembled WGS sequence"/>
</dbReference>
<evidence type="ECO:0000259" key="6">
    <source>
        <dbReference type="PROSITE" id="PS51186"/>
    </source>
</evidence>
<reference evidence="7" key="2">
    <citation type="submission" date="2021-05" db="EMBL/GenBank/DDBJ databases">
        <title>Protein family content uncovers lineage relationships and bacterial pathway maintenance mechanisms in DPANN archaea.</title>
        <authorList>
            <person name="Castelle C.J."/>
            <person name="Meheust R."/>
            <person name="Jaffe A.L."/>
            <person name="Seitz K."/>
            <person name="Gong X."/>
            <person name="Baker B.J."/>
            <person name="Banfield J.F."/>
        </authorList>
    </citation>
    <scope>NUCLEOTIDE SEQUENCE</scope>
    <source>
        <strain evidence="7">RIFCSPLOWO2_01_FULL_58_19</strain>
    </source>
</reference>
<feature type="domain" description="N-acetyltransferase" evidence="6">
    <location>
        <begin position="13"/>
        <end position="178"/>
    </location>
</feature>
<keyword evidence="2" id="KW-1277">Toxin-antitoxin system</keyword>
<dbReference type="AlphaFoldDB" id="A0A8T4L4M6"/>
<keyword evidence="4" id="KW-0012">Acyltransferase</keyword>
<dbReference type="EMBL" id="JAGVWE010000002">
    <property type="protein sequence ID" value="MBS3062263.1"/>
    <property type="molecule type" value="Genomic_DNA"/>
</dbReference>
<evidence type="ECO:0000256" key="3">
    <source>
        <dbReference type="ARBA" id="ARBA00022679"/>
    </source>
</evidence>
<evidence type="ECO:0000256" key="4">
    <source>
        <dbReference type="ARBA" id="ARBA00023315"/>
    </source>
</evidence>
<comment type="catalytic activity">
    <reaction evidence="5">
        <text>glycyl-tRNA(Gly) + acetyl-CoA = N-acetylglycyl-tRNA(Gly) + CoA + H(+)</text>
        <dbReference type="Rhea" id="RHEA:81867"/>
        <dbReference type="Rhea" id="RHEA-COMP:9683"/>
        <dbReference type="Rhea" id="RHEA-COMP:19766"/>
        <dbReference type="ChEBI" id="CHEBI:15378"/>
        <dbReference type="ChEBI" id="CHEBI:57287"/>
        <dbReference type="ChEBI" id="CHEBI:57288"/>
        <dbReference type="ChEBI" id="CHEBI:78522"/>
        <dbReference type="ChEBI" id="CHEBI:232036"/>
    </reaction>
</comment>
<evidence type="ECO:0000256" key="5">
    <source>
        <dbReference type="ARBA" id="ARBA00049880"/>
    </source>
</evidence>
<dbReference type="Pfam" id="PF13508">
    <property type="entry name" value="Acetyltransf_7"/>
    <property type="match status" value="1"/>
</dbReference>
<dbReference type="PANTHER" id="PTHR36449">
    <property type="entry name" value="ACETYLTRANSFERASE-RELATED"/>
    <property type="match status" value="1"/>
</dbReference>
<gene>
    <name evidence="7" type="ORF">J4203_00170</name>
</gene>
<keyword evidence="1" id="KW-0678">Repressor</keyword>
<proteinExistence type="predicted"/>
<evidence type="ECO:0000313" key="7">
    <source>
        <dbReference type="EMBL" id="MBS3062263.1"/>
    </source>
</evidence>
<dbReference type="GO" id="GO:0016747">
    <property type="term" value="F:acyltransferase activity, transferring groups other than amino-acyl groups"/>
    <property type="evidence" value="ECO:0007669"/>
    <property type="project" value="InterPro"/>
</dbReference>
<dbReference type="PANTHER" id="PTHR36449:SF1">
    <property type="entry name" value="ACETYLTRANSFERASE"/>
    <property type="match status" value="1"/>
</dbReference>
<evidence type="ECO:0000256" key="1">
    <source>
        <dbReference type="ARBA" id="ARBA00022491"/>
    </source>
</evidence>
<reference evidence="7" key="1">
    <citation type="submission" date="2021-03" db="EMBL/GenBank/DDBJ databases">
        <authorList>
            <person name="Jaffe A."/>
        </authorList>
    </citation>
    <scope>NUCLEOTIDE SEQUENCE</scope>
    <source>
        <strain evidence="7">RIFCSPLOWO2_01_FULL_58_19</strain>
    </source>
</reference>
<comment type="caution">
    <text evidence="7">The sequence shown here is derived from an EMBL/GenBank/DDBJ whole genome shotgun (WGS) entry which is preliminary data.</text>
</comment>
<evidence type="ECO:0000256" key="2">
    <source>
        <dbReference type="ARBA" id="ARBA00022649"/>
    </source>
</evidence>
<dbReference type="Gene3D" id="3.40.630.30">
    <property type="match status" value="1"/>
</dbReference>
<name>A0A8T4L4M6_9ARCH</name>
<keyword evidence="3" id="KW-0808">Transferase</keyword>
<dbReference type="SUPFAM" id="SSF55729">
    <property type="entry name" value="Acyl-CoA N-acyltransferases (Nat)"/>
    <property type="match status" value="1"/>
</dbReference>
<organism evidence="7 8">
    <name type="scientific">Candidatus Iainarchaeum sp</name>
    <dbReference type="NCBI Taxonomy" id="3101447"/>
    <lineage>
        <taxon>Archaea</taxon>
        <taxon>Candidatus Iainarchaeota</taxon>
        <taxon>Candidatus Iainarchaeia</taxon>
        <taxon>Candidatus Iainarchaeales</taxon>
        <taxon>Candidatus Iainarchaeaceae</taxon>
        <taxon>Candidatus Iainarchaeum</taxon>
    </lineage>
</organism>
<evidence type="ECO:0000313" key="8">
    <source>
        <dbReference type="Proteomes" id="UP000678237"/>
    </source>
</evidence>
<dbReference type="PROSITE" id="PS51186">
    <property type="entry name" value="GNAT"/>
    <property type="match status" value="1"/>
</dbReference>
<dbReference type="InterPro" id="IPR000182">
    <property type="entry name" value="GNAT_dom"/>
</dbReference>
<sequence>MSERLALNAILVERLSRAHEKSLNGFSSYEKDLIDFLREDALPNEETFISTTHLWFHRESGKLMGYITLRADALNLTAPLKEDFRKKGIKYKSLPALKIGRLCVDDRFLRRGLGTLMVDSAMIIAAELTEKIGCRFVTVETKRHPDKSRNAIHFYRRNGFKILKEREKGAIPMYKDISKIMAGLTNRVQT</sequence>
<dbReference type="InterPro" id="IPR016181">
    <property type="entry name" value="Acyl_CoA_acyltransferase"/>
</dbReference>
<protein>
    <submittedName>
        <fullName evidence="7">GNAT family N-acetyltransferase</fullName>
    </submittedName>
</protein>
<accession>A0A8T4L4M6</accession>